<accession>A0ACC5SXM5</accession>
<keyword evidence="2" id="KW-1185">Reference proteome</keyword>
<name>A0ACC5SXM5_ENSAD</name>
<comment type="caution">
    <text evidence="1">The sequence shown here is derived from an EMBL/GenBank/DDBJ whole genome shotgun (WGS) entry which is preliminary data.</text>
</comment>
<dbReference type="EMBL" id="JAGGJR010000004">
    <property type="protein sequence ID" value="MBP1873565.1"/>
    <property type="molecule type" value="Genomic_DNA"/>
</dbReference>
<proteinExistence type="predicted"/>
<evidence type="ECO:0000313" key="2">
    <source>
        <dbReference type="Proteomes" id="UP000823773"/>
    </source>
</evidence>
<organism evidence="1 2">
    <name type="scientific">Ensifer adhaerens</name>
    <name type="common">Sinorhizobium morelense</name>
    <dbReference type="NCBI Taxonomy" id="106592"/>
    <lineage>
        <taxon>Bacteria</taxon>
        <taxon>Pseudomonadati</taxon>
        <taxon>Pseudomonadota</taxon>
        <taxon>Alphaproteobacteria</taxon>
        <taxon>Hyphomicrobiales</taxon>
        <taxon>Rhizobiaceae</taxon>
        <taxon>Sinorhizobium/Ensifer group</taxon>
        <taxon>Ensifer</taxon>
    </lineage>
</organism>
<reference evidence="1" key="1">
    <citation type="submission" date="2021-03" db="EMBL/GenBank/DDBJ databases">
        <title>Genomic Encyclopedia of Type Strains, Phase IV (KMG-IV): sequencing the most valuable type-strain genomes for metagenomic binning, comparative biology and taxonomic classification.</title>
        <authorList>
            <person name="Goeker M."/>
        </authorList>
    </citation>
    <scope>NUCLEOTIDE SEQUENCE</scope>
    <source>
        <strain evidence="1">DSM 18131</strain>
    </source>
</reference>
<gene>
    <name evidence="1" type="ORF">J2Z19_003280</name>
</gene>
<sequence>MSDEVGAIKKPESGPFVHLCEHSGCKKWGGFGFAHGRAAPNWYCYEHRPPVWPPARKS</sequence>
<dbReference type="Proteomes" id="UP000823773">
    <property type="component" value="Unassembled WGS sequence"/>
</dbReference>
<evidence type="ECO:0000313" key="1">
    <source>
        <dbReference type="EMBL" id="MBP1873565.1"/>
    </source>
</evidence>
<protein>
    <submittedName>
        <fullName evidence="1">Uncharacterized protein</fullName>
    </submittedName>
</protein>